<comment type="caution">
    <text evidence="1">The sequence shown here is derived from an EMBL/GenBank/DDBJ whole genome shotgun (WGS) entry which is preliminary data.</text>
</comment>
<dbReference type="PANTHER" id="PTHR36436">
    <property type="entry name" value="SLL5081 PROTEIN"/>
    <property type="match status" value="1"/>
</dbReference>
<dbReference type="Pfam" id="PF09234">
    <property type="entry name" value="DUF1963"/>
    <property type="match status" value="2"/>
</dbReference>
<dbReference type="Proteomes" id="UP000823604">
    <property type="component" value="Unassembled WGS sequence"/>
</dbReference>
<accession>A0A9D9NFR7</accession>
<dbReference type="PANTHER" id="PTHR36436:SF6">
    <property type="entry name" value="SLL5081 PROTEIN"/>
    <property type="match status" value="1"/>
</dbReference>
<reference evidence="1" key="1">
    <citation type="submission" date="2020-10" db="EMBL/GenBank/DDBJ databases">
        <authorList>
            <person name="Gilroy R."/>
        </authorList>
    </citation>
    <scope>NUCLEOTIDE SEQUENCE</scope>
    <source>
        <strain evidence="1">B1-8020</strain>
    </source>
</reference>
<proteinExistence type="predicted"/>
<dbReference type="InterPro" id="IPR015315">
    <property type="entry name" value="DUF1963"/>
</dbReference>
<gene>
    <name evidence="1" type="ORF">IAB81_00950</name>
</gene>
<reference evidence="1" key="2">
    <citation type="journal article" date="2021" name="PeerJ">
        <title>Extensive microbial diversity within the chicken gut microbiome revealed by metagenomics and culture.</title>
        <authorList>
            <person name="Gilroy R."/>
            <person name="Ravi A."/>
            <person name="Getino M."/>
            <person name="Pursley I."/>
            <person name="Horton D.L."/>
            <person name="Alikhan N.F."/>
            <person name="Baker D."/>
            <person name="Gharbi K."/>
            <person name="Hall N."/>
            <person name="Watson M."/>
            <person name="Adriaenssens E.M."/>
            <person name="Foster-Nyarko E."/>
            <person name="Jarju S."/>
            <person name="Secka A."/>
            <person name="Antonio M."/>
            <person name="Oren A."/>
            <person name="Chaudhuri R.R."/>
            <person name="La Ragione R."/>
            <person name="Hildebrand F."/>
            <person name="Pallen M.J."/>
        </authorList>
    </citation>
    <scope>NUCLEOTIDE SEQUENCE</scope>
    <source>
        <strain evidence="1">B1-8020</strain>
    </source>
</reference>
<dbReference type="InterPro" id="IPR035948">
    <property type="entry name" value="YwqG-like_sf"/>
</dbReference>
<dbReference type="Gene3D" id="2.30.320.10">
    <property type="entry name" value="YwqG-like"/>
    <property type="match status" value="1"/>
</dbReference>
<evidence type="ECO:0000313" key="2">
    <source>
        <dbReference type="Proteomes" id="UP000823604"/>
    </source>
</evidence>
<dbReference type="AlphaFoldDB" id="A0A9D9NFR7"/>
<dbReference type="SUPFAM" id="SSF103032">
    <property type="entry name" value="Hypothetical protein YwqG"/>
    <property type="match status" value="1"/>
</dbReference>
<name>A0A9D9NFR7_9BACT</name>
<dbReference type="EMBL" id="JADIMA010000008">
    <property type="protein sequence ID" value="MBO8472186.1"/>
    <property type="molecule type" value="Genomic_DNA"/>
</dbReference>
<evidence type="ECO:0000313" key="1">
    <source>
        <dbReference type="EMBL" id="MBO8472186.1"/>
    </source>
</evidence>
<organism evidence="1 2">
    <name type="scientific">Candidatus Merdivivens pullicola</name>
    <dbReference type="NCBI Taxonomy" id="2840872"/>
    <lineage>
        <taxon>Bacteria</taxon>
        <taxon>Pseudomonadati</taxon>
        <taxon>Bacteroidota</taxon>
        <taxon>Bacteroidia</taxon>
        <taxon>Bacteroidales</taxon>
        <taxon>Muribaculaceae</taxon>
        <taxon>Muribaculaceae incertae sedis</taxon>
        <taxon>Candidatus Merdivivens</taxon>
    </lineage>
</organism>
<protein>
    <submittedName>
        <fullName evidence="1">DUF1963 domain-containing protein</fullName>
    </submittedName>
</protein>
<sequence>MTRPIHIITTDSGERSLSHFWGSPLLPPGYPYPEYTDSKGDIRPYNFICQIALENIADFDPENMLPHEGLMLFFSKIDHYLGDFEPFDAVGGYISDAEDVKVLYFPDITGFEEIRIVDEEGIPLSPQELAISFSDKPAGRYSDEHMLLAPPSHREWENWDHPFEDWLILLQIDSFDGKDFNLNFMDSGVLDFLISEKDLAERRFDNIRAIVLST</sequence>